<dbReference type="EMBL" id="JAUQOO010000001">
    <property type="protein sequence ID" value="MDO7925198.1"/>
    <property type="molecule type" value="Genomic_DNA"/>
</dbReference>
<dbReference type="PROSITE" id="PS51471">
    <property type="entry name" value="FE2OG_OXY"/>
    <property type="match status" value="1"/>
</dbReference>
<dbReference type="InterPro" id="IPR044861">
    <property type="entry name" value="IPNS-like_FE2OG_OXY"/>
</dbReference>
<proteinExistence type="inferred from homology"/>
<dbReference type="SUPFAM" id="SSF51197">
    <property type="entry name" value="Clavaminate synthase-like"/>
    <property type="match status" value="1"/>
</dbReference>
<feature type="domain" description="Fe2OG dioxygenase" evidence="2">
    <location>
        <begin position="144"/>
        <end position="251"/>
    </location>
</feature>
<keyword evidence="1" id="KW-0479">Metal-binding</keyword>
<gene>
    <name evidence="3" type="ORF">Q6A51_00300</name>
</gene>
<keyword evidence="1" id="KW-0408">Iron</keyword>
<accession>A0ABT9CI85</accession>
<reference evidence="3 4" key="1">
    <citation type="submission" date="2023-07" db="EMBL/GenBank/DDBJ databases">
        <title>Identification of four novel Pseudomonas species associated with bacterial leaf spot of cucurbits.</title>
        <authorList>
            <person name="Fullem K.R."/>
        </authorList>
    </citation>
    <scope>NUCLEOTIDE SEQUENCE [LARGE SCALE GENOMIC DNA]</scope>
    <source>
        <strain evidence="3 4">KFB 138</strain>
    </source>
</reference>
<dbReference type="InterPro" id="IPR005123">
    <property type="entry name" value="Oxoglu/Fe-dep_dioxygenase_dom"/>
</dbReference>
<dbReference type="Gene3D" id="2.60.120.330">
    <property type="entry name" value="B-lactam Antibiotic, Isopenicillin N Synthase, Chain"/>
    <property type="match status" value="1"/>
</dbReference>
<dbReference type="RefSeq" id="WP_304573836.1">
    <property type="nucleotide sequence ID" value="NZ_JAUQOO010000001.1"/>
</dbReference>
<sequence length="295" mass="33734">MSNILPSARMLDGTLHFNEKNGFDLARKLGAFHLEHPRGLDFSAGIALAQNYYFDLDSDSRGDNEYRGFRQRDLGKSLLGYSHTGNDQDELLQIECGLWREYFPDAVADLLWAMNDLNRMVLAQLFKQVGIEEKYFDQITGGMSSNDALQYCIFNHFRSNAVHPLGLTAHKDSGFTTLLYTTEPGLESLENGSWIPFDPLAGHFTMVLGHSFELLMEKSSTPVQASYHRVRKIETHALKADRFTFGSYIGPRWDQDLYQFSEGRVRPVQSFIEFQKQKAAEMGYEFHPKVDSVHR</sequence>
<evidence type="ECO:0000313" key="3">
    <source>
        <dbReference type="EMBL" id="MDO7925198.1"/>
    </source>
</evidence>
<keyword evidence="1" id="KW-0560">Oxidoreductase</keyword>
<dbReference type="Proteomes" id="UP001223016">
    <property type="component" value="Unassembled WGS sequence"/>
</dbReference>
<evidence type="ECO:0000259" key="2">
    <source>
        <dbReference type="PROSITE" id="PS51471"/>
    </source>
</evidence>
<comment type="similarity">
    <text evidence="1">Belongs to the iron/ascorbate-dependent oxidoreductase family.</text>
</comment>
<organism evidence="3 4">
    <name type="scientific">Pseudomonas serbiensis</name>
    <dbReference type="NCBI Taxonomy" id="3064350"/>
    <lineage>
        <taxon>Bacteria</taxon>
        <taxon>Pseudomonadati</taxon>
        <taxon>Pseudomonadota</taxon>
        <taxon>Gammaproteobacteria</taxon>
        <taxon>Pseudomonadales</taxon>
        <taxon>Pseudomonadaceae</taxon>
        <taxon>Pseudomonas</taxon>
    </lineage>
</organism>
<name>A0ABT9CI85_9PSED</name>
<keyword evidence="4" id="KW-1185">Reference proteome</keyword>
<dbReference type="Pfam" id="PF03171">
    <property type="entry name" value="2OG-FeII_Oxy"/>
    <property type="match status" value="1"/>
</dbReference>
<evidence type="ECO:0000256" key="1">
    <source>
        <dbReference type="RuleBase" id="RU003682"/>
    </source>
</evidence>
<dbReference type="InterPro" id="IPR027443">
    <property type="entry name" value="IPNS-like_sf"/>
</dbReference>
<comment type="caution">
    <text evidence="3">The sequence shown here is derived from an EMBL/GenBank/DDBJ whole genome shotgun (WGS) entry which is preliminary data.</text>
</comment>
<protein>
    <submittedName>
        <fullName evidence="3">2OG-Fe(II) oxygenase family protein</fullName>
    </submittedName>
</protein>
<evidence type="ECO:0000313" key="4">
    <source>
        <dbReference type="Proteomes" id="UP001223016"/>
    </source>
</evidence>